<comment type="caution">
    <text evidence="2">The sequence shown here is derived from an EMBL/GenBank/DDBJ whole genome shotgun (WGS) entry which is preliminary data.</text>
</comment>
<dbReference type="GO" id="GO:0016747">
    <property type="term" value="F:acyltransferase activity, transferring groups other than amino-acyl groups"/>
    <property type="evidence" value="ECO:0007669"/>
    <property type="project" value="InterPro"/>
</dbReference>
<proteinExistence type="predicted"/>
<name>A0A3A6PUZ9_9BACL</name>
<keyword evidence="3" id="KW-1185">Reference proteome</keyword>
<dbReference type="RefSeq" id="WP_120106348.1">
    <property type="nucleotide sequence ID" value="NZ_QXQB01000001.1"/>
</dbReference>
<dbReference type="Proteomes" id="UP000267798">
    <property type="component" value="Unassembled WGS sequence"/>
</dbReference>
<evidence type="ECO:0000313" key="2">
    <source>
        <dbReference type="EMBL" id="RJX40611.1"/>
    </source>
</evidence>
<dbReference type="CDD" id="cd04301">
    <property type="entry name" value="NAT_SF"/>
    <property type="match status" value="1"/>
</dbReference>
<dbReference type="OrthoDB" id="2464351at2"/>
<reference evidence="2 3" key="1">
    <citation type="submission" date="2018-09" db="EMBL/GenBank/DDBJ databases">
        <title>Paenibacillus aracenensis nov. sp. isolated from a cave in southern Spain.</title>
        <authorList>
            <person name="Jurado V."/>
            <person name="Gutierrez-Patricio S."/>
            <person name="Gonzalez-Pimentel J.L."/>
            <person name="Miller A.Z."/>
            <person name="Laiz L."/>
            <person name="Saiz-Jimenez C."/>
        </authorList>
    </citation>
    <scope>NUCLEOTIDE SEQUENCE [LARGE SCALE GENOMIC DNA]</scope>
    <source>
        <strain evidence="2 3">JCM 19203</strain>
    </source>
</reference>
<dbReference type="AlphaFoldDB" id="A0A3A6PUZ9"/>
<gene>
    <name evidence="2" type="ORF">D3P09_00915</name>
</gene>
<evidence type="ECO:0000259" key="1">
    <source>
        <dbReference type="PROSITE" id="PS51186"/>
    </source>
</evidence>
<dbReference type="InterPro" id="IPR016181">
    <property type="entry name" value="Acyl_CoA_acyltransferase"/>
</dbReference>
<dbReference type="InterPro" id="IPR000182">
    <property type="entry name" value="GNAT_dom"/>
</dbReference>
<organism evidence="2 3">
    <name type="scientific">Paenibacillus pinisoli</name>
    <dbReference type="NCBI Taxonomy" id="1276110"/>
    <lineage>
        <taxon>Bacteria</taxon>
        <taxon>Bacillati</taxon>
        <taxon>Bacillota</taxon>
        <taxon>Bacilli</taxon>
        <taxon>Bacillales</taxon>
        <taxon>Paenibacillaceae</taxon>
        <taxon>Paenibacillus</taxon>
    </lineage>
</organism>
<evidence type="ECO:0000313" key="3">
    <source>
        <dbReference type="Proteomes" id="UP000267798"/>
    </source>
</evidence>
<dbReference type="Pfam" id="PF00583">
    <property type="entry name" value="Acetyltransf_1"/>
    <property type="match status" value="1"/>
</dbReference>
<protein>
    <submittedName>
        <fullName evidence="2">GNAT family N-acetyltransferase</fullName>
    </submittedName>
</protein>
<sequence>MIRLLKTEEMDGLLSAIEREGHFLYYSYLTSRRPHTIHAGQFTADGELLGVMAYCRGLPFHAFSVYPIHTGFQAKRVQRFLQECLALPTGAVGSCMVNTEVKDLLVRQLETDSLPIPIMLMKHQPLTNLPPVDAQVVRLEQESYQRIKSRLTEWNMMAFSKEELHNPFYGIWAENELVALGGYHIYSKEYVELGNIGTDADWRNRGYGRKISAQLTRSGYAISDQVYLNVVEHNASAIRLYRSLGFETICRQHILQFKL</sequence>
<feature type="domain" description="N-acetyltransferase" evidence="1">
    <location>
        <begin position="127"/>
        <end position="259"/>
    </location>
</feature>
<dbReference type="PROSITE" id="PS51186">
    <property type="entry name" value="GNAT"/>
    <property type="match status" value="1"/>
</dbReference>
<dbReference type="EMBL" id="QXQB01000001">
    <property type="protein sequence ID" value="RJX40611.1"/>
    <property type="molecule type" value="Genomic_DNA"/>
</dbReference>
<dbReference type="SUPFAM" id="SSF55729">
    <property type="entry name" value="Acyl-CoA N-acyltransferases (Nat)"/>
    <property type="match status" value="1"/>
</dbReference>
<keyword evidence="2" id="KW-0808">Transferase</keyword>
<accession>A0A3A6PUZ9</accession>
<dbReference type="Gene3D" id="3.40.630.30">
    <property type="match status" value="1"/>
</dbReference>